<keyword evidence="6" id="KW-1185">Reference proteome</keyword>
<dbReference type="AlphaFoldDB" id="F9UCN3"/>
<evidence type="ECO:0000256" key="3">
    <source>
        <dbReference type="ARBA" id="ARBA00022679"/>
    </source>
</evidence>
<dbReference type="Proteomes" id="UP000005459">
    <property type="component" value="Unassembled WGS sequence"/>
</dbReference>
<keyword evidence="2" id="KW-0328">Glycosyltransferase</keyword>
<dbReference type="PANTHER" id="PTHR43179:SF12">
    <property type="entry name" value="GALACTOFURANOSYLTRANSFERASE GLFT2"/>
    <property type="match status" value="1"/>
</dbReference>
<dbReference type="PATRIC" id="fig|768671.3.peg.2843"/>
<sequence length="721" mass="78999">MNKTAAALTIGAATLSDTATLAQPPTLSVWRVNASRRLVLLYQAAPGPLRGLMRTATRLLPTSLRERLRNRLSKAQDDLVASGLLGARTASRGKPGETYVDISAADDAVDVIILPIIDWDLRTQRPQHLAAGLAARGHRVFFISLHFLGSAEPRRWLIEREVATGVYEVRLGRIPQHRIYTHPPSAAIADLMAEALDDLLATVGSRTATAVLQYPYWSPVVERLPSLRCVYDRMDLHTGFGMASRAMEDLEAALIRGADSVVVSSEGLVPAVRPDATLVRNAAAAEPFLAVPTRARDADAPPLIGYYGAIADWFDADLLLDVARARPDLRFELVGAVSRPGLGPADLPKNVVVRGEVPFGSLPDIVARWDVATIPFIINPLTVHTDPVKVYEYLAAGLPVVSTSLPEIKRLSDVVSFADDARSFAAALDAAIAVSRNPAEIAARRARIEGETWSARSERLRTQLDAKLPRISVIILSYCNEALTRRCISSVLSRSRYPDLQVVVVDNGSDDGSPAYLRGLAETDERVEVILEPRNLGFAAGNNRGIQRADGEILVLLNNDTEVFDGWLHRIIEHLADDPGLGLLGPVTDNIGNEARVRVPVGADLASVARLRAVEHRGRRLVTETVAFFCVAMPRAVIDDVGLLDEGFGLGFFEDDDYCRRVGASGRRVAIAEDLFIHHKLSATFDRRKNPEHRAVFHRSQAYYESKWGPWHPHRYRSEPA</sequence>
<evidence type="ECO:0000256" key="2">
    <source>
        <dbReference type="ARBA" id="ARBA00022676"/>
    </source>
</evidence>
<dbReference type="SUPFAM" id="SSF53448">
    <property type="entry name" value="Nucleotide-diphospho-sugar transferases"/>
    <property type="match status" value="1"/>
</dbReference>
<dbReference type="GO" id="GO:0016757">
    <property type="term" value="F:glycosyltransferase activity"/>
    <property type="evidence" value="ECO:0007669"/>
    <property type="project" value="UniProtKB-KW"/>
</dbReference>
<dbReference type="SUPFAM" id="SSF53756">
    <property type="entry name" value="UDP-Glycosyltransferase/glycogen phosphorylase"/>
    <property type="match status" value="1"/>
</dbReference>
<dbReference type="PANTHER" id="PTHR43179">
    <property type="entry name" value="RHAMNOSYLTRANSFERASE WBBL"/>
    <property type="match status" value="1"/>
</dbReference>
<proteinExistence type="inferred from homology"/>
<evidence type="ECO:0000313" key="6">
    <source>
        <dbReference type="Proteomes" id="UP000005459"/>
    </source>
</evidence>
<dbReference type="eggNOG" id="COG1216">
    <property type="taxonomic scope" value="Bacteria"/>
</dbReference>
<name>F9UCN3_9GAMM</name>
<dbReference type="EMBL" id="AFWV01000008">
    <property type="protein sequence ID" value="EGV18146.1"/>
    <property type="molecule type" value="Genomic_DNA"/>
</dbReference>
<feature type="domain" description="Glycosyltransferase 2-like" evidence="4">
    <location>
        <begin position="472"/>
        <end position="597"/>
    </location>
</feature>
<organism evidence="5 6">
    <name type="scientific">Thiocapsa marina 5811</name>
    <dbReference type="NCBI Taxonomy" id="768671"/>
    <lineage>
        <taxon>Bacteria</taxon>
        <taxon>Pseudomonadati</taxon>
        <taxon>Pseudomonadota</taxon>
        <taxon>Gammaproteobacteria</taxon>
        <taxon>Chromatiales</taxon>
        <taxon>Chromatiaceae</taxon>
        <taxon>Thiocapsa</taxon>
    </lineage>
</organism>
<dbReference type="Pfam" id="PF00535">
    <property type="entry name" value="Glycos_transf_2"/>
    <property type="match status" value="1"/>
</dbReference>
<dbReference type="InterPro" id="IPR029044">
    <property type="entry name" value="Nucleotide-diphossugar_trans"/>
</dbReference>
<dbReference type="InterPro" id="IPR001173">
    <property type="entry name" value="Glyco_trans_2-like"/>
</dbReference>
<evidence type="ECO:0000313" key="5">
    <source>
        <dbReference type="EMBL" id="EGV18146.1"/>
    </source>
</evidence>
<comment type="similarity">
    <text evidence="1">Belongs to the glycosyltransferase 2 family.</text>
</comment>
<keyword evidence="3 5" id="KW-0808">Transferase</keyword>
<dbReference type="STRING" id="768671.ThimaDRAFT_2685"/>
<protein>
    <submittedName>
        <fullName evidence="5">Glycosyl transferase family 2</fullName>
    </submittedName>
</protein>
<dbReference type="Gene3D" id="3.40.50.2000">
    <property type="entry name" value="Glycogen Phosphorylase B"/>
    <property type="match status" value="1"/>
</dbReference>
<evidence type="ECO:0000256" key="1">
    <source>
        <dbReference type="ARBA" id="ARBA00006739"/>
    </source>
</evidence>
<dbReference type="eggNOG" id="COG0438">
    <property type="taxonomic scope" value="Bacteria"/>
</dbReference>
<dbReference type="Pfam" id="PF13692">
    <property type="entry name" value="Glyco_trans_1_4"/>
    <property type="match status" value="1"/>
</dbReference>
<gene>
    <name evidence="5" type="ORF">ThimaDRAFT_2685</name>
</gene>
<dbReference type="Gene3D" id="3.90.550.10">
    <property type="entry name" value="Spore Coat Polysaccharide Biosynthesis Protein SpsA, Chain A"/>
    <property type="match status" value="1"/>
</dbReference>
<reference evidence="5 6" key="1">
    <citation type="submission" date="2011-06" db="EMBL/GenBank/DDBJ databases">
        <title>The draft genome of Thiocapsa marina 5811.</title>
        <authorList>
            <consortium name="US DOE Joint Genome Institute (JGI-PGF)"/>
            <person name="Lucas S."/>
            <person name="Han J."/>
            <person name="Cheng J.-F."/>
            <person name="Goodwin L."/>
            <person name="Pitluck S."/>
            <person name="Peters L."/>
            <person name="Land M.L."/>
            <person name="Hauser L."/>
            <person name="Vogl K."/>
            <person name="Liu Z."/>
            <person name="Imhoff J."/>
            <person name="Thiel V."/>
            <person name="Frigaard N.-U."/>
            <person name="Bryant D."/>
            <person name="Woyke T.J."/>
        </authorList>
    </citation>
    <scope>NUCLEOTIDE SEQUENCE [LARGE SCALE GENOMIC DNA]</scope>
    <source>
        <strain evidence="5 6">5811</strain>
    </source>
</reference>
<accession>F9UCN3</accession>
<dbReference type="CDD" id="cd04186">
    <property type="entry name" value="GT_2_like_c"/>
    <property type="match status" value="1"/>
</dbReference>
<evidence type="ECO:0000259" key="4">
    <source>
        <dbReference type="Pfam" id="PF00535"/>
    </source>
</evidence>